<reference evidence="3" key="1">
    <citation type="submission" date="2021-07" db="EMBL/GenBank/DDBJ databases">
        <title>Aureisphaera sp. CAU 1614 isolated from sea sediment.</title>
        <authorList>
            <person name="Kim W."/>
        </authorList>
    </citation>
    <scope>NUCLEOTIDE SEQUENCE</scope>
    <source>
        <strain evidence="3">CAU 1614</strain>
    </source>
</reference>
<dbReference type="PANTHER" id="PTHR46268">
    <property type="entry name" value="STRESS RESPONSE PROTEIN NHAX"/>
    <property type="match status" value="1"/>
</dbReference>
<evidence type="ECO:0000313" key="3">
    <source>
        <dbReference type="EMBL" id="MBW2938283.1"/>
    </source>
</evidence>
<dbReference type="Proteomes" id="UP001138686">
    <property type="component" value="Unassembled WGS sequence"/>
</dbReference>
<comment type="caution">
    <text evidence="3">The sequence shown here is derived from an EMBL/GenBank/DDBJ whole genome shotgun (WGS) entry which is preliminary data.</text>
</comment>
<gene>
    <name evidence="3" type="ORF">KXJ69_09210</name>
</gene>
<dbReference type="AlphaFoldDB" id="A0A9X1JXN6"/>
<comment type="similarity">
    <text evidence="1">Belongs to the universal stress protein A family.</text>
</comment>
<accession>A0A9X1JXN6</accession>
<evidence type="ECO:0000313" key="4">
    <source>
        <dbReference type="Proteomes" id="UP001138686"/>
    </source>
</evidence>
<evidence type="ECO:0000259" key="2">
    <source>
        <dbReference type="Pfam" id="PF00582"/>
    </source>
</evidence>
<dbReference type="InterPro" id="IPR006016">
    <property type="entry name" value="UspA"/>
</dbReference>
<dbReference type="Pfam" id="PF00582">
    <property type="entry name" value="Usp"/>
    <property type="match status" value="1"/>
</dbReference>
<name>A0A9X1JXN6_9FLAO</name>
<sequence length="282" mass="32011">MRKVLIPTDFSRNAWDAIAYAVDLFKNEPCEFYILNVYSLADFATDNLMVPQLDSTLVDTFKGNSEKGLEKVLQRLSFRDESDMHSYVTLSQQNDLIVALKEIVESKDIGLIVMGTKGSTDALNISFGSNTVTVMEKIRNCPVLAIPKGTIYTSVSEIVFPTSFKTHFKKRELDYLIDIAKITNAPIRVLHINEGGDLSEEQLNFKSLLEEYFDVLEYSFHFLESKNINEGVELFIQSRDSGMVAFINKKHTFFSTLFSKPLVKELGLKAKIPILALHDFRN</sequence>
<protein>
    <submittedName>
        <fullName evidence="3">Universal stress protein</fullName>
    </submittedName>
</protein>
<evidence type="ECO:0000256" key="1">
    <source>
        <dbReference type="ARBA" id="ARBA00008791"/>
    </source>
</evidence>
<proteinExistence type="inferred from homology"/>
<dbReference type="RefSeq" id="WP_219052799.1">
    <property type="nucleotide sequence ID" value="NZ_JAHWDP010000003.1"/>
</dbReference>
<dbReference type="CDD" id="cd00293">
    <property type="entry name" value="USP-like"/>
    <property type="match status" value="1"/>
</dbReference>
<dbReference type="EMBL" id="JAHWDP010000003">
    <property type="protein sequence ID" value="MBW2938283.1"/>
    <property type="molecule type" value="Genomic_DNA"/>
</dbReference>
<feature type="domain" description="UspA" evidence="2">
    <location>
        <begin position="1"/>
        <end position="147"/>
    </location>
</feature>
<dbReference type="PANTHER" id="PTHR46268:SF6">
    <property type="entry name" value="UNIVERSAL STRESS PROTEIN UP12"/>
    <property type="match status" value="1"/>
</dbReference>
<keyword evidence="4" id="KW-1185">Reference proteome</keyword>
<organism evidence="3 4">
    <name type="scientific">Halomarinibacterium sedimenti</name>
    <dbReference type="NCBI Taxonomy" id="2857106"/>
    <lineage>
        <taxon>Bacteria</taxon>
        <taxon>Pseudomonadati</taxon>
        <taxon>Bacteroidota</taxon>
        <taxon>Flavobacteriia</taxon>
        <taxon>Flavobacteriales</taxon>
        <taxon>Flavobacteriaceae</taxon>
        <taxon>Halomarinibacterium</taxon>
    </lineage>
</organism>